<reference evidence="4" key="1">
    <citation type="submission" date="2020-05" db="EMBL/GenBank/DDBJ databases">
        <title>Frigoriglobus tundricola gen. nov., sp. nov., a psychrotolerant cellulolytic planctomycete of the family Gemmataceae with two divergent copies of 16S rRNA gene.</title>
        <authorList>
            <person name="Kulichevskaya I.S."/>
            <person name="Ivanova A.A."/>
            <person name="Naumoff D.G."/>
            <person name="Beletsky A.V."/>
            <person name="Rijpstra W.I.C."/>
            <person name="Sinninghe Damste J.S."/>
            <person name="Mardanov A.V."/>
            <person name="Ravin N.V."/>
            <person name="Dedysh S.N."/>
        </authorList>
    </citation>
    <scope>NUCLEOTIDE SEQUENCE [LARGE SCALE GENOMIC DNA]</scope>
    <source>
        <strain evidence="4">PL17</strain>
    </source>
</reference>
<evidence type="ECO:0000256" key="1">
    <source>
        <dbReference type="SAM" id="MobiDB-lite"/>
    </source>
</evidence>
<protein>
    <recommendedName>
        <fullName evidence="5">Lipoprotein</fullName>
    </recommendedName>
</protein>
<accession>A0A6M5YX29</accession>
<feature type="chain" id="PRO_5026868890" description="Lipoprotein" evidence="2">
    <location>
        <begin position="19"/>
        <end position="63"/>
    </location>
</feature>
<evidence type="ECO:0000313" key="3">
    <source>
        <dbReference type="EMBL" id="QJW98529.1"/>
    </source>
</evidence>
<dbReference type="RefSeq" id="WP_171473684.1">
    <property type="nucleotide sequence ID" value="NZ_CP053452.2"/>
</dbReference>
<dbReference type="AlphaFoldDB" id="A0A6M5YX29"/>
<keyword evidence="4" id="KW-1185">Reference proteome</keyword>
<evidence type="ECO:0000256" key="2">
    <source>
        <dbReference type="SAM" id="SignalP"/>
    </source>
</evidence>
<evidence type="ECO:0000313" key="4">
    <source>
        <dbReference type="Proteomes" id="UP000503447"/>
    </source>
</evidence>
<dbReference type="Proteomes" id="UP000503447">
    <property type="component" value="Chromosome"/>
</dbReference>
<dbReference type="EMBL" id="CP053452">
    <property type="protein sequence ID" value="QJW98529.1"/>
    <property type="molecule type" value="Genomic_DNA"/>
</dbReference>
<feature type="region of interest" description="Disordered" evidence="1">
    <location>
        <begin position="40"/>
        <end position="63"/>
    </location>
</feature>
<dbReference type="PROSITE" id="PS51257">
    <property type="entry name" value="PROKAR_LIPOPROTEIN"/>
    <property type="match status" value="1"/>
</dbReference>
<sequence length="63" mass="6258">MTLLPARPVLVLAAIALAVTGCKGPAQKVGAGIDDAAGRVKDAVTPPGPVERTGRAIDKAVGR</sequence>
<dbReference type="KEGG" id="ftj:FTUN_6121"/>
<evidence type="ECO:0008006" key="5">
    <source>
        <dbReference type="Google" id="ProtNLM"/>
    </source>
</evidence>
<proteinExistence type="predicted"/>
<feature type="compositionally biased region" description="Basic and acidic residues" evidence="1">
    <location>
        <begin position="52"/>
        <end position="63"/>
    </location>
</feature>
<name>A0A6M5YX29_9BACT</name>
<gene>
    <name evidence="3" type="ORF">FTUN_6121</name>
</gene>
<feature type="signal peptide" evidence="2">
    <location>
        <begin position="1"/>
        <end position="18"/>
    </location>
</feature>
<organism evidence="3 4">
    <name type="scientific">Frigoriglobus tundricola</name>
    <dbReference type="NCBI Taxonomy" id="2774151"/>
    <lineage>
        <taxon>Bacteria</taxon>
        <taxon>Pseudomonadati</taxon>
        <taxon>Planctomycetota</taxon>
        <taxon>Planctomycetia</taxon>
        <taxon>Gemmatales</taxon>
        <taxon>Gemmataceae</taxon>
        <taxon>Frigoriglobus</taxon>
    </lineage>
</organism>
<keyword evidence="2" id="KW-0732">Signal</keyword>